<dbReference type="GO" id="GO:0030151">
    <property type="term" value="F:molybdenum ion binding"/>
    <property type="evidence" value="ECO:0007669"/>
    <property type="project" value="InterPro"/>
</dbReference>
<dbReference type="Gene3D" id="3.90.420.10">
    <property type="entry name" value="Oxidoreductase, molybdopterin-binding domain"/>
    <property type="match status" value="1"/>
</dbReference>
<dbReference type="InterPro" id="IPR006311">
    <property type="entry name" value="TAT_signal"/>
</dbReference>
<dbReference type="GO" id="GO:0006790">
    <property type="term" value="P:sulfur compound metabolic process"/>
    <property type="evidence" value="ECO:0007669"/>
    <property type="project" value="TreeGrafter"/>
</dbReference>
<dbReference type="PANTHER" id="PTHR19372:SF7">
    <property type="entry name" value="SULFITE OXIDASE, MITOCHONDRIAL"/>
    <property type="match status" value="1"/>
</dbReference>
<evidence type="ECO:0000256" key="1">
    <source>
        <dbReference type="ARBA" id="ARBA00001924"/>
    </source>
</evidence>
<evidence type="ECO:0000256" key="4">
    <source>
        <dbReference type="ARBA" id="ARBA00023002"/>
    </source>
</evidence>
<dbReference type="SUPFAM" id="SSF56524">
    <property type="entry name" value="Oxidoreductase molybdopterin-binding domain"/>
    <property type="match status" value="1"/>
</dbReference>
<dbReference type="InterPro" id="IPR036374">
    <property type="entry name" value="OxRdtase_Mopterin-bd_sf"/>
</dbReference>
<gene>
    <name evidence="7" type="ORF">EV667_4518</name>
</gene>
<keyword evidence="3" id="KW-0479">Metal-binding</keyword>
<dbReference type="RefSeq" id="WP_131837524.1">
    <property type="nucleotide sequence ID" value="NZ_SMFY01000008.1"/>
</dbReference>
<dbReference type="InterPro" id="IPR005066">
    <property type="entry name" value="MoCF_OxRdtse_dimer"/>
</dbReference>
<dbReference type="Proteomes" id="UP000295030">
    <property type="component" value="Unassembled WGS sequence"/>
</dbReference>
<feature type="domain" description="Moybdenum cofactor oxidoreductase dimerisation" evidence="6">
    <location>
        <begin position="290"/>
        <end position="396"/>
    </location>
</feature>
<organism evidence="7 8">
    <name type="scientific">Ancylobacter aquaticus</name>
    <dbReference type="NCBI Taxonomy" id="100"/>
    <lineage>
        <taxon>Bacteria</taxon>
        <taxon>Pseudomonadati</taxon>
        <taxon>Pseudomonadota</taxon>
        <taxon>Alphaproteobacteria</taxon>
        <taxon>Hyphomicrobiales</taxon>
        <taxon>Xanthobacteraceae</taxon>
        <taxon>Ancylobacter</taxon>
    </lineage>
</organism>
<accession>A0A4R1HBR0</accession>
<dbReference type="InterPro" id="IPR000572">
    <property type="entry name" value="OxRdtase_Mopterin-bd_dom"/>
</dbReference>
<dbReference type="SUPFAM" id="SSF81296">
    <property type="entry name" value="E set domains"/>
    <property type="match status" value="1"/>
</dbReference>
<keyword evidence="8" id="KW-1185">Reference proteome</keyword>
<evidence type="ECO:0000259" key="5">
    <source>
        <dbReference type="Pfam" id="PF00174"/>
    </source>
</evidence>
<dbReference type="GO" id="GO:0008482">
    <property type="term" value="F:sulfite oxidase activity"/>
    <property type="evidence" value="ECO:0007669"/>
    <property type="project" value="TreeGrafter"/>
</dbReference>
<dbReference type="EMBL" id="SMFY01000008">
    <property type="protein sequence ID" value="TCK16619.1"/>
    <property type="molecule type" value="Genomic_DNA"/>
</dbReference>
<keyword evidence="2" id="KW-0500">Molybdenum</keyword>
<evidence type="ECO:0000313" key="8">
    <source>
        <dbReference type="Proteomes" id="UP000295030"/>
    </source>
</evidence>
<evidence type="ECO:0000313" key="7">
    <source>
        <dbReference type="EMBL" id="TCK16619.1"/>
    </source>
</evidence>
<dbReference type="GO" id="GO:0020037">
    <property type="term" value="F:heme binding"/>
    <property type="evidence" value="ECO:0007669"/>
    <property type="project" value="TreeGrafter"/>
</dbReference>
<dbReference type="Gene3D" id="2.60.40.650">
    <property type="match status" value="1"/>
</dbReference>
<feature type="domain" description="Oxidoreductase molybdopterin-binding" evidence="5">
    <location>
        <begin position="92"/>
        <end position="263"/>
    </location>
</feature>
<dbReference type="Pfam" id="PF03404">
    <property type="entry name" value="Mo-co_dimer"/>
    <property type="match status" value="1"/>
</dbReference>
<dbReference type="OrthoDB" id="9778777at2"/>
<proteinExistence type="predicted"/>
<dbReference type="PRINTS" id="PR00407">
    <property type="entry name" value="EUMOPTERIN"/>
</dbReference>
<evidence type="ECO:0000259" key="6">
    <source>
        <dbReference type="Pfam" id="PF03404"/>
    </source>
</evidence>
<dbReference type="Pfam" id="PF00174">
    <property type="entry name" value="Oxidored_molyb"/>
    <property type="match status" value="1"/>
</dbReference>
<comment type="cofactor">
    <cofactor evidence="1">
        <name>Mo-molybdopterin</name>
        <dbReference type="ChEBI" id="CHEBI:71302"/>
    </cofactor>
</comment>
<dbReference type="InterPro" id="IPR014756">
    <property type="entry name" value="Ig_E-set"/>
</dbReference>
<dbReference type="AlphaFoldDB" id="A0A4R1HBR0"/>
<dbReference type="PROSITE" id="PS51318">
    <property type="entry name" value="TAT"/>
    <property type="match status" value="1"/>
</dbReference>
<keyword evidence="4" id="KW-0560">Oxidoreductase</keyword>
<reference evidence="7 8" key="1">
    <citation type="submission" date="2019-03" db="EMBL/GenBank/DDBJ databases">
        <title>Genomic Encyclopedia of Type Strains, Phase IV (KMG-IV): sequencing the most valuable type-strain genomes for metagenomic binning, comparative biology and taxonomic classification.</title>
        <authorList>
            <person name="Goeker M."/>
        </authorList>
    </citation>
    <scope>NUCLEOTIDE SEQUENCE [LARGE SCALE GENOMIC DNA]</scope>
    <source>
        <strain evidence="7 8">DSM 101</strain>
    </source>
</reference>
<name>A0A4R1HBR0_ANCAQ</name>
<protein>
    <submittedName>
        <fullName evidence="7">Sulfite dehydrogenase (Cytochrome) subunit SorA apoprotein</fullName>
    </submittedName>
</protein>
<dbReference type="GO" id="GO:0043546">
    <property type="term" value="F:molybdopterin cofactor binding"/>
    <property type="evidence" value="ECO:0007669"/>
    <property type="project" value="TreeGrafter"/>
</dbReference>
<dbReference type="InterPro" id="IPR008335">
    <property type="entry name" value="Mopterin_OxRdtase_euk"/>
</dbReference>
<sequence>MFDRRHVLKTAGATALAVGLGSLSPKGMAAFAADAVTLPFANGERPLVSYPGKRPMIGLTARPPQLETPFSVFNEGVITPNDAFFVRYHLADIPLEIDPETFRLEITGTVATPLSLSLRDLKENFPASEIVAVNQCSGNSRGFMEPRVGGGQLGNGAMGNARWRGAPLKAVLEKAGVAANARQVSFAGLDGPVLPETPAFAKALDIDHARDGEVMLAYSMNGTDLPWLNGFPLRLVVPGYYGTYWVKHLNRVTVLDKEFDGFWMKSAYRIPDNGCACTEPGQAAKTTIPINRLNVRSFITNVESGAQVPAGEVALRGIAFDGGYGITSVAVSTDGGQSWSDAALGQDLGNYSFREWTAKVPLQKGAHVLMCRATDGRGQTQPMQASWNPAGYMRNVVEATRVVAV</sequence>
<dbReference type="PANTHER" id="PTHR19372">
    <property type="entry name" value="SULFITE REDUCTASE"/>
    <property type="match status" value="1"/>
</dbReference>
<evidence type="ECO:0000256" key="2">
    <source>
        <dbReference type="ARBA" id="ARBA00022505"/>
    </source>
</evidence>
<comment type="caution">
    <text evidence="7">The sequence shown here is derived from an EMBL/GenBank/DDBJ whole genome shotgun (WGS) entry which is preliminary data.</text>
</comment>
<dbReference type="FunFam" id="3.90.420.10:FF:000007">
    <property type="entry name" value="Sulfite:cytochrome c oxidoreductase subunit A"/>
    <property type="match status" value="1"/>
</dbReference>
<evidence type="ECO:0000256" key="3">
    <source>
        <dbReference type="ARBA" id="ARBA00022723"/>
    </source>
</evidence>